<reference evidence="3 4" key="1">
    <citation type="submission" date="2023-07" db="EMBL/GenBank/DDBJ databases">
        <title>Sorghum-associated microbial communities from plants grown in Nebraska, USA.</title>
        <authorList>
            <person name="Schachtman D."/>
        </authorList>
    </citation>
    <scope>NUCLEOTIDE SEQUENCE [LARGE SCALE GENOMIC DNA]</scope>
    <source>
        <strain evidence="3 4">BE57</strain>
    </source>
</reference>
<feature type="region of interest" description="Disordered" evidence="1">
    <location>
        <begin position="30"/>
        <end position="78"/>
    </location>
</feature>
<protein>
    <submittedName>
        <fullName evidence="3">Protocatechuate 3,4-dioxygenase beta subunit</fullName>
    </submittedName>
</protein>
<evidence type="ECO:0000313" key="3">
    <source>
        <dbReference type="EMBL" id="MDR6807960.1"/>
    </source>
</evidence>
<dbReference type="PANTHER" id="PTHR34315">
    <property type="match status" value="1"/>
</dbReference>
<comment type="caution">
    <text evidence="3">The sequence shown here is derived from an EMBL/GenBank/DDBJ whole genome shotgun (WGS) entry which is preliminary data.</text>
</comment>
<name>A0ABU1R3L1_9BACT</name>
<evidence type="ECO:0000256" key="1">
    <source>
        <dbReference type="SAM" id="MobiDB-lite"/>
    </source>
</evidence>
<feature type="compositionally biased region" description="Low complexity" evidence="1">
    <location>
        <begin position="34"/>
        <end position="64"/>
    </location>
</feature>
<evidence type="ECO:0000313" key="4">
    <source>
        <dbReference type="Proteomes" id="UP001264980"/>
    </source>
</evidence>
<accession>A0ABU1R3L1</accession>
<keyword evidence="4" id="KW-1185">Reference proteome</keyword>
<dbReference type="Gene3D" id="2.60.130.10">
    <property type="entry name" value="Aromatic compound dioxygenase"/>
    <property type="match status" value="1"/>
</dbReference>
<gene>
    <name evidence="3" type="ORF">J2W84_005014</name>
</gene>
<organism evidence="3 4">
    <name type="scientific">Dyadobacter fermentans</name>
    <dbReference type="NCBI Taxonomy" id="94254"/>
    <lineage>
        <taxon>Bacteria</taxon>
        <taxon>Pseudomonadati</taxon>
        <taxon>Bacteroidota</taxon>
        <taxon>Cytophagia</taxon>
        <taxon>Cytophagales</taxon>
        <taxon>Spirosomataceae</taxon>
        <taxon>Dyadobacter</taxon>
    </lineage>
</organism>
<feature type="domain" description="Intradiol ring-cleavage dioxygenases" evidence="2">
    <location>
        <begin position="77"/>
        <end position="190"/>
    </location>
</feature>
<dbReference type="RefSeq" id="WP_309988886.1">
    <property type="nucleotide sequence ID" value="NZ_JAVDTI010000005.1"/>
</dbReference>
<sequence length="246" mass="25666">MERKEFLKKGFSALGLAAIIPVISCSNDTVDPVETSTDTTGTTSGSTSGSTSGTCTTTASETEGPFPTKSPASLVSNDITSDRTGTKLTVNITIQNKNNSCEGLAGALVDIWHCDAAGNYSEYGGTGMQSTNYTSVHFLRGRQTTDANGLVTFTSIYPGWYSGRAVHIHVHVYNASGKSLLVTQIAFPEEISKVVFAQGVYASHGQADTTNARDNVFGDGVSTELSTVTGSVSAGYVLTHAIVVSA</sequence>
<dbReference type="EMBL" id="JAVDTI010000005">
    <property type="protein sequence ID" value="MDR6807960.1"/>
    <property type="molecule type" value="Genomic_DNA"/>
</dbReference>
<dbReference type="Pfam" id="PF00775">
    <property type="entry name" value="Dioxygenase_C"/>
    <property type="match status" value="1"/>
</dbReference>
<dbReference type="Proteomes" id="UP001264980">
    <property type="component" value="Unassembled WGS sequence"/>
</dbReference>
<dbReference type="InterPro" id="IPR000627">
    <property type="entry name" value="Intradiol_dOase_C"/>
</dbReference>
<proteinExistence type="predicted"/>
<dbReference type="InterPro" id="IPR015889">
    <property type="entry name" value="Intradiol_dOase_core"/>
</dbReference>
<dbReference type="PANTHER" id="PTHR34315:SF1">
    <property type="entry name" value="INTRADIOL RING-CLEAVAGE DIOXYGENASES DOMAIN-CONTAINING PROTEIN-RELATED"/>
    <property type="match status" value="1"/>
</dbReference>
<dbReference type="SUPFAM" id="SSF49482">
    <property type="entry name" value="Aromatic compound dioxygenase"/>
    <property type="match status" value="1"/>
</dbReference>
<evidence type="ECO:0000259" key="2">
    <source>
        <dbReference type="Pfam" id="PF00775"/>
    </source>
</evidence>